<evidence type="ECO:0000313" key="1">
    <source>
        <dbReference type="EMBL" id="KAI8030266.1"/>
    </source>
</evidence>
<comment type="caution">
    <text evidence="1">The sequence shown here is derived from an EMBL/GenBank/DDBJ whole genome shotgun (WGS) entry which is preliminary data.</text>
</comment>
<dbReference type="Proteomes" id="UP001060215">
    <property type="component" value="Chromosome 1"/>
</dbReference>
<sequence>MDLMRRVYEGATATRKFAWTPRVVFELVAIKDNPLLVDEEDYEDSSGLPPFQPSAQHEHTVHHTCVQEEDTLVTVHAASSAIHADDTPTSGESKCKFSHTTHPQPKKGHSEGASLLASSMENLASSVKLQQ</sequence>
<reference evidence="1 2" key="1">
    <citation type="journal article" date="2022" name="Plant J.">
        <title>Chromosome-level genome of Camellia lanceoleosa provides a valuable resource for understanding genome evolution and self-incompatibility.</title>
        <authorList>
            <person name="Gong W."/>
            <person name="Xiao S."/>
            <person name="Wang L."/>
            <person name="Liao Z."/>
            <person name="Chang Y."/>
            <person name="Mo W."/>
            <person name="Hu G."/>
            <person name="Li W."/>
            <person name="Zhao G."/>
            <person name="Zhu H."/>
            <person name="Hu X."/>
            <person name="Ji K."/>
            <person name="Xiang X."/>
            <person name="Song Q."/>
            <person name="Yuan D."/>
            <person name="Jin S."/>
            <person name="Zhang L."/>
        </authorList>
    </citation>
    <scope>NUCLEOTIDE SEQUENCE [LARGE SCALE GENOMIC DNA]</scope>
    <source>
        <strain evidence="1">SQ_2022a</strain>
    </source>
</reference>
<proteinExistence type="predicted"/>
<name>A0ACC0J197_9ERIC</name>
<gene>
    <name evidence="1" type="ORF">LOK49_LG01G02011</name>
</gene>
<accession>A0ACC0J197</accession>
<evidence type="ECO:0000313" key="2">
    <source>
        <dbReference type="Proteomes" id="UP001060215"/>
    </source>
</evidence>
<organism evidence="1 2">
    <name type="scientific">Camellia lanceoleosa</name>
    <dbReference type="NCBI Taxonomy" id="1840588"/>
    <lineage>
        <taxon>Eukaryota</taxon>
        <taxon>Viridiplantae</taxon>
        <taxon>Streptophyta</taxon>
        <taxon>Embryophyta</taxon>
        <taxon>Tracheophyta</taxon>
        <taxon>Spermatophyta</taxon>
        <taxon>Magnoliopsida</taxon>
        <taxon>eudicotyledons</taxon>
        <taxon>Gunneridae</taxon>
        <taxon>Pentapetalae</taxon>
        <taxon>asterids</taxon>
        <taxon>Ericales</taxon>
        <taxon>Theaceae</taxon>
        <taxon>Camellia</taxon>
    </lineage>
</organism>
<dbReference type="EMBL" id="CM045758">
    <property type="protein sequence ID" value="KAI8030266.1"/>
    <property type="molecule type" value="Genomic_DNA"/>
</dbReference>
<protein>
    <submittedName>
        <fullName evidence="1">Uncharacterized protein</fullName>
    </submittedName>
</protein>
<keyword evidence="2" id="KW-1185">Reference proteome</keyword>